<keyword evidence="1" id="KW-0560">Oxidoreductase</keyword>
<evidence type="ECO:0000313" key="3">
    <source>
        <dbReference type="EMBL" id="SVA96895.1"/>
    </source>
</evidence>
<protein>
    <recommendedName>
        <fullName evidence="4">Luciferase-like domain-containing protein</fullName>
    </recommendedName>
</protein>
<dbReference type="EMBL" id="UINC01024032">
    <property type="protein sequence ID" value="SVA96895.1"/>
    <property type="molecule type" value="Genomic_DNA"/>
</dbReference>
<name>A0A382A5S6_9ZZZZ</name>
<proteinExistence type="predicted"/>
<feature type="compositionally biased region" description="Polar residues" evidence="2">
    <location>
        <begin position="1"/>
        <end position="17"/>
    </location>
</feature>
<dbReference type="InterPro" id="IPR050564">
    <property type="entry name" value="F420-G6PD/mer"/>
</dbReference>
<accession>A0A382A5S6</accession>
<feature type="non-terminal residue" evidence="3">
    <location>
        <position position="1"/>
    </location>
</feature>
<dbReference type="PANTHER" id="PTHR43244:SF1">
    <property type="entry name" value="5,10-METHYLENETETRAHYDROMETHANOPTERIN REDUCTASE"/>
    <property type="match status" value="1"/>
</dbReference>
<reference evidence="3" key="1">
    <citation type="submission" date="2018-05" db="EMBL/GenBank/DDBJ databases">
        <authorList>
            <person name="Lanie J.A."/>
            <person name="Ng W.-L."/>
            <person name="Kazmierczak K.M."/>
            <person name="Andrzejewski T.M."/>
            <person name="Davidsen T.M."/>
            <person name="Wayne K.J."/>
            <person name="Tettelin H."/>
            <person name="Glass J.I."/>
            <person name="Rusch D."/>
            <person name="Podicherti R."/>
            <person name="Tsui H.-C.T."/>
            <person name="Winkler M.E."/>
        </authorList>
    </citation>
    <scope>NUCLEOTIDE SEQUENCE</scope>
</reference>
<dbReference type="InterPro" id="IPR036661">
    <property type="entry name" value="Luciferase-like_sf"/>
</dbReference>
<dbReference type="PANTHER" id="PTHR43244">
    <property type="match status" value="1"/>
</dbReference>
<dbReference type="AlphaFoldDB" id="A0A382A5S6"/>
<feature type="region of interest" description="Disordered" evidence="2">
    <location>
        <begin position="1"/>
        <end position="20"/>
    </location>
</feature>
<organism evidence="3">
    <name type="scientific">marine metagenome</name>
    <dbReference type="NCBI Taxonomy" id="408172"/>
    <lineage>
        <taxon>unclassified sequences</taxon>
        <taxon>metagenomes</taxon>
        <taxon>ecological metagenomes</taxon>
    </lineage>
</organism>
<sequence length="166" mass="18538">VAAGTYLSSSGTGNFGTTEHESDKVGFKLAPAPKDRVARLADGWLTNHCTPEELKASLKEIRQIAVDKYGRSPDALKCIYCTGVYVSSDLDAAHEDVQWFQDNYHAMKIPKDTVKRWNIFGDPDECIKQMMPFAEAGVDVFNICVRGRDPFKRTEDIAKYILPAFS</sequence>
<gene>
    <name evidence="3" type="ORF">METZ01_LOCUS149749</name>
</gene>
<dbReference type="SUPFAM" id="SSF51679">
    <property type="entry name" value="Bacterial luciferase-like"/>
    <property type="match status" value="1"/>
</dbReference>
<evidence type="ECO:0000256" key="1">
    <source>
        <dbReference type="ARBA" id="ARBA00023002"/>
    </source>
</evidence>
<dbReference type="Gene3D" id="3.20.20.30">
    <property type="entry name" value="Luciferase-like domain"/>
    <property type="match status" value="1"/>
</dbReference>
<evidence type="ECO:0008006" key="4">
    <source>
        <dbReference type="Google" id="ProtNLM"/>
    </source>
</evidence>
<dbReference type="GO" id="GO:0016705">
    <property type="term" value="F:oxidoreductase activity, acting on paired donors, with incorporation or reduction of molecular oxygen"/>
    <property type="evidence" value="ECO:0007669"/>
    <property type="project" value="InterPro"/>
</dbReference>
<evidence type="ECO:0000256" key="2">
    <source>
        <dbReference type="SAM" id="MobiDB-lite"/>
    </source>
</evidence>